<evidence type="ECO:0000313" key="1">
    <source>
        <dbReference type="EMBL" id="JAD99975.1"/>
    </source>
</evidence>
<reference evidence="1" key="1">
    <citation type="submission" date="2014-09" db="EMBL/GenBank/DDBJ databases">
        <authorList>
            <person name="Magalhaes I.L.F."/>
            <person name="Oliveira U."/>
            <person name="Santos F.R."/>
            <person name="Vidigal T.H.D.A."/>
            <person name="Brescovit A.D."/>
            <person name="Santos A.J."/>
        </authorList>
    </citation>
    <scope>NUCLEOTIDE SEQUENCE</scope>
    <source>
        <tissue evidence="1">Shoot tissue taken approximately 20 cm above the soil surface</tissue>
    </source>
</reference>
<name>A0A0A9EQ12_ARUDO</name>
<accession>A0A0A9EQ12</accession>
<proteinExistence type="predicted"/>
<dbReference type="EMBL" id="GBRH01197920">
    <property type="protein sequence ID" value="JAD99975.1"/>
    <property type="molecule type" value="Transcribed_RNA"/>
</dbReference>
<protein>
    <submittedName>
        <fullName evidence="1">Uncharacterized protein</fullName>
    </submittedName>
</protein>
<dbReference type="AlphaFoldDB" id="A0A0A9EQ12"/>
<sequence>MINRDGLPIEDRVAGATMMSSISSQRKKNFVLWPKRFV</sequence>
<organism evidence="1">
    <name type="scientific">Arundo donax</name>
    <name type="common">Giant reed</name>
    <name type="synonym">Donax arundinaceus</name>
    <dbReference type="NCBI Taxonomy" id="35708"/>
    <lineage>
        <taxon>Eukaryota</taxon>
        <taxon>Viridiplantae</taxon>
        <taxon>Streptophyta</taxon>
        <taxon>Embryophyta</taxon>
        <taxon>Tracheophyta</taxon>
        <taxon>Spermatophyta</taxon>
        <taxon>Magnoliopsida</taxon>
        <taxon>Liliopsida</taxon>
        <taxon>Poales</taxon>
        <taxon>Poaceae</taxon>
        <taxon>PACMAD clade</taxon>
        <taxon>Arundinoideae</taxon>
        <taxon>Arundineae</taxon>
        <taxon>Arundo</taxon>
    </lineage>
</organism>
<reference evidence="1" key="2">
    <citation type="journal article" date="2015" name="Data Brief">
        <title>Shoot transcriptome of the giant reed, Arundo donax.</title>
        <authorList>
            <person name="Barrero R.A."/>
            <person name="Guerrero F.D."/>
            <person name="Moolhuijzen P."/>
            <person name="Goolsby J.A."/>
            <person name="Tidwell J."/>
            <person name="Bellgard S.E."/>
            <person name="Bellgard M.I."/>
        </authorList>
    </citation>
    <scope>NUCLEOTIDE SEQUENCE</scope>
    <source>
        <tissue evidence="1">Shoot tissue taken approximately 20 cm above the soil surface</tissue>
    </source>
</reference>